<keyword evidence="2" id="KW-0067">ATP-binding</keyword>
<accession>A0A845RGA1</accession>
<dbReference type="EMBL" id="QXWZ01000009">
    <property type="protein sequence ID" value="NBI78579.1"/>
    <property type="molecule type" value="Genomic_DNA"/>
</dbReference>
<dbReference type="Gene3D" id="3.40.50.300">
    <property type="entry name" value="P-loop containing nucleotide triphosphate hydrolases"/>
    <property type="match status" value="1"/>
</dbReference>
<dbReference type="PANTHER" id="PTHR35894:SF5">
    <property type="entry name" value="MU-LIKE PROPHAGE FLUMU DNA TRANSPOSITION PROTEIN B"/>
    <property type="match status" value="1"/>
</dbReference>
<sequence>MSKEYDSALQARVEQFLKEKNISQAKAAPLMGISQTALSQYRRSMYDNGNIGELENKLMEFFRTQEEQEASTEKALPYRPIQDYIPTSISEDVYKLIRYCQLEKGMVIIHGDAGIGKTKGAERFVRENPTASVYIQATPSTGTLGNLLKVLARALKVPETRSKLDLTLAIREKLEGTNKVIIIDEAQHLQLRSLEEIRTWADANPITGQQGVGIALIGNTEVYTRMVGKQEARFAQLFSRIRMNRYYSTRKVTGEDVAKLFPKLAEESRKKELGFLHGISQSKWGVRGAVNVYNNAVNNEDISYNGLYSMARTMGIGLV</sequence>
<dbReference type="Pfam" id="PF13401">
    <property type="entry name" value="AAA_22"/>
    <property type="match status" value="1"/>
</dbReference>
<dbReference type="InterPro" id="IPR027417">
    <property type="entry name" value="P-loop_NTPase"/>
</dbReference>
<keyword evidence="2" id="KW-0547">Nucleotide-binding</keyword>
<dbReference type="Gene3D" id="1.10.260.40">
    <property type="entry name" value="lambda repressor-like DNA-binding domains"/>
    <property type="match status" value="1"/>
</dbReference>
<dbReference type="AlphaFoldDB" id="A0A845RGA1"/>
<dbReference type="InterPro" id="IPR010982">
    <property type="entry name" value="Lambda_DNA-bd_dom_sf"/>
</dbReference>
<organism evidence="2 3">
    <name type="scientific">Anaerotruncus colihominis</name>
    <dbReference type="NCBI Taxonomy" id="169435"/>
    <lineage>
        <taxon>Bacteria</taxon>
        <taxon>Bacillati</taxon>
        <taxon>Bacillota</taxon>
        <taxon>Clostridia</taxon>
        <taxon>Eubacteriales</taxon>
        <taxon>Oscillospiraceae</taxon>
        <taxon>Anaerotruncus</taxon>
    </lineage>
</organism>
<protein>
    <submittedName>
        <fullName evidence="2">ATP-binding protein</fullName>
    </submittedName>
</protein>
<evidence type="ECO:0000313" key="3">
    <source>
        <dbReference type="Proteomes" id="UP000446348"/>
    </source>
</evidence>
<dbReference type="GO" id="GO:0016887">
    <property type="term" value="F:ATP hydrolysis activity"/>
    <property type="evidence" value="ECO:0007669"/>
    <property type="project" value="InterPro"/>
</dbReference>
<reference evidence="2 3" key="1">
    <citation type="submission" date="2018-08" db="EMBL/GenBank/DDBJ databases">
        <title>Murine metabolic-syndrome-specific gut microbial biobank.</title>
        <authorList>
            <person name="Liu C."/>
        </authorList>
    </citation>
    <scope>NUCLEOTIDE SEQUENCE [LARGE SCALE GENOMIC DNA]</scope>
    <source>
        <strain evidence="2 3">X69</strain>
    </source>
</reference>
<evidence type="ECO:0000313" key="2">
    <source>
        <dbReference type="EMBL" id="NBI78579.1"/>
    </source>
</evidence>
<dbReference type="SUPFAM" id="SSF52540">
    <property type="entry name" value="P-loop containing nucleoside triphosphate hydrolases"/>
    <property type="match status" value="1"/>
</dbReference>
<dbReference type="RefSeq" id="WP_160209426.1">
    <property type="nucleotide sequence ID" value="NZ_QXWZ01000009.1"/>
</dbReference>
<dbReference type="GO" id="GO:0003677">
    <property type="term" value="F:DNA binding"/>
    <property type="evidence" value="ECO:0007669"/>
    <property type="project" value="InterPro"/>
</dbReference>
<dbReference type="Proteomes" id="UP000446348">
    <property type="component" value="Unassembled WGS sequence"/>
</dbReference>
<comment type="caution">
    <text evidence="2">The sequence shown here is derived from an EMBL/GenBank/DDBJ whole genome shotgun (WGS) entry which is preliminary data.</text>
</comment>
<name>A0A845RGA1_9FIRM</name>
<evidence type="ECO:0000259" key="1">
    <source>
        <dbReference type="Pfam" id="PF13401"/>
    </source>
</evidence>
<dbReference type="InterPro" id="IPR052026">
    <property type="entry name" value="ExeA_AAA_ATPase_DNA-bind"/>
</dbReference>
<dbReference type="SUPFAM" id="SSF47413">
    <property type="entry name" value="lambda repressor-like DNA-binding domains"/>
    <property type="match status" value="1"/>
</dbReference>
<dbReference type="OrthoDB" id="1856278at2"/>
<dbReference type="InterPro" id="IPR049945">
    <property type="entry name" value="AAA_22"/>
</dbReference>
<proteinExistence type="predicted"/>
<dbReference type="GO" id="GO:0005524">
    <property type="term" value="F:ATP binding"/>
    <property type="evidence" value="ECO:0007669"/>
    <property type="project" value="UniProtKB-KW"/>
</dbReference>
<gene>
    <name evidence="2" type="ORF">D3Z39_06820</name>
</gene>
<feature type="domain" description="ORC1/DEAH AAA+ ATPase" evidence="1">
    <location>
        <begin position="103"/>
        <end position="226"/>
    </location>
</feature>
<dbReference type="PANTHER" id="PTHR35894">
    <property type="entry name" value="GENERAL SECRETION PATHWAY PROTEIN A-RELATED"/>
    <property type="match status" value="1"/>
</dbReference>